<reference evidence="2 3" key="1">
    <citation type="submission" date="2016-05" db="EMBL/GenBank/DDBJ databases">
        <title>Paenibacillus sp. 1ZS3-15 nov., isolated from the rhizosphere soil.</title>
        <authorList>
            <person name="Zhang X.X."/>
            <person name="Zhang J."/>
        </authorList>
    </citation>
    <scope>NUCLEOTIDE SEQUENCE [LARGE SCALE GENOMIC DNA]</scope>
    <source>
        <strain evidence="2 3">1ZS3-15</strain>
    </source>
</reference>
<dbReference type="EMBL" id="LYPB01000049">
    <property type="protein sequence ID" value="OAS21419.1"/>
    <property type="molecule type" value="Genomic_DNA"/>
</dbReference>
<dbReference type="Pfam" id="PF01841">
    <property type="entry name" value="Transglut_core"/>
    <property type="match status" value="1"/>
</dbReference>
<gene>
    <name evidence="2" type="ORF">A8708_31650</name>
</gene>
<dbReference type="OrthoDB" id="9787782at2"/>
<sequence length="287" mass="32586">MKKLEITHITRYSYTDSAQDSVNEIRLTPLTDSRQSCYHHAITTEPVSALFTYSDYFHNRVHAFTVNKLHRELTIKMVSTVVTHEHDNPPVSVSSPYEDKTARYGDDFQNDYAEYLLPTSYTGLTPELKTYSDAILDDGVPLYDLLTNIYTTINRDFTYDVSATSVQTTVGEMLKLRRGVCQDYSHFMITICREKGIPARYVSGYHFVGDLQGGSADFTQASHAWVECLIPGAGWFGYDPTNNCEVNWRYIKLGHGRDYNDIVPVKGVYRGSGTQDLEVIVDVKLVE</sequence>
<protein>
    <submittedName>
        <fullName evidence="2">Transglutaminase</fullName>
    </submittedName>
</protein>
<name>A0A198AIU2_9BACL</name>
<dbReference type="SMART" id="SM00460">
    <property type="entry name" value="TGc"/>
    <property type="match status" value="1"/>
</dbReference>
<dbReference type="Proteomes" id="UP000078454">
    <property type="component" value="Unassembled WGS sequence"/>
</dbReference>
<dbReference type="STRING" id="1850517.A8708_31650"/>
<keyword evidence="3" id="KW-1185">Reference proteome</keyword>
<dbReference type="InterPro" id="IPR038765">
    <property type="entry name" value="Papain-like_cys_pep_sf"/>
</dbReference>
<organism evidence="2 3">
    <name type="scientific">Paenibacillus oryzisoli</name>
    <dbReference type="NCBI Taxonomy" id="1850517"/>
    <lineage>
        <taxon>Bacteria</taxon>
        <taxon>Bacillati</taxon>
        <taxon>Bacillota</taxon>
        <taxon>Bacilli</taxon>
        <taxon>Bacillales</taxon>
        <taxon>Paenibacillaceae</taxon>
        <taxon>Paenibacillus</taxon>
    </lineage>
</organism>
<dbReference type="InterPro" id="IPR013589">
    <property type="entry name" value="Bac_transglu_N"/>
</dbReference>
<dbReference type="AlphaFoldDB" id="A0A198AIU2"/>
<feature type="domain" description="Transglutaminase-like" evidence="1">
    <location>
        <begin position="173"/>
        <end position="242"/>
    </location>
</feature>
<dbReference type="PANTHER" id="PTHR33490:SF6">
    <property type="entry name" value="SLL1049 PROTEIN"/>
    <property type="match status" value="1"/>
</dbReference>
<proteinExistence type="predicted"/>
<evidence type="ECO:0000259" key="1">
    <source>
        <dbReference type="SMART" id="SM00460"/>
    </source>
</evidence>
<evidence type="ECO:0000313" key="3">
    <source>
        <dbReference type="Proteomes" id="UP000078454"/>
    </source>
</evidence>
<accession>A0A198AIU2</accession>
<dbReference type="Pfam" id="PF08379">
    <property type="entry name" value="Bact_transglu_N"/>
    <property type="match status" value="1"/>
</dbReference>
<dbReference type="RefSeq" id="WP_068662990.1">
    <property type="nucleotide sequence ID" value="NZ_LYPB01000049.1"/>
</dbReference>
<evidence type="ECO:0000313" key="2">
    <source>
        <dbReference type="EMBL" id="OAS21419.1"/>
    </source>
</evidence>
<dbReference type="SUPFAM" id="SSF54001">
    <property type="entry name" value="Cysteine proteinases"/>
    <property type="match status" value="1"/>
</dbReference>
<dbReference type="PANTHER" id="PTHR33490">
    <property type="entry name" value="BLR5614 PROTEIN-RELATED"/>
    <property type="match status" value="1"/>
</dbReference>
<comment type="caution">
    <text evidence="2">The sequence shown here is derived from an EMBL/GenBank/DDBJ whole genome shotgun (WGS) entry which is preliminary data.</text>
</comment>
<dbReference type="InterPro" id="IPR002931">
    <property type="entry name" value="Transglutaminase-like"/>
</dbReference>
<dbReference type="Gene3D" id="3.10.620.30">
    <property type="match status" value="1"/>
</dbReference>